<accession>A0ABV8SRE5</accession>
<reference evidence="3" key="1">
    <citation type="journal article" date="2019" name="Int. J. Syst. Evol. Microbiol.">
        <title>The Global Catalogue of Microorganisms (GCM) 10K type strain sequencing project: providing services to taxonomists for standard genome sequencing and annotation.</title>
        <authorList>
            <consortium name="The Broad Institute Genomics Platform"/>
            <consortium name="The Broad Institute Genome Sequencing Center for Infectious Disease"/>
            <person name="Wu L."/>
            <person name="Ma J."/>
        </authorList>
    </citation>
    <scope>NUCLEOTIDE SEQUENCE [LARGE SCALE GENOMIC DNA]</scope>
    <source>
        <strain evidence="3">CGMCC 1.10759</strain>
    </source>
</reference>
<dbReference type="InterPro" id="IPR035242">
    <property type="entry name" value="DUF5329"/>
</dbReference>
<dbReference type="Pfam" id="PF17263">
    <property type="entry name" value="DUF5329"/>
    <property type="match status" value="1"/>
</dbReference>
<feature type="chain" id="PRO_5046202433" evidence="1">
    <location>
        <begin position="19"/>
        <end position="124"/>
    </location>
</feature>
<sequence>MNKVIAILALAMPLSALPAEPNPVAKQEIEHLIAHLGSSGCQFNRNGSWYDAARAVSHLERKYEYLLKRDLAPTAEAFIERAASESSASGKPYLVKCPGQMEVRSGDWFRSALATFRQESIKHP</sequence>
<keyword evidence="3" id="KW-1185">Reference proteome</keyword>
<evidence type="ECO:0000313" key="2">
    <source>
        <dbReference type="EMBL" id="MFC4310087.1"/>
    </source>
</evidence>
<gene>
    <name evidence="2" type="ORF">ACFPN2_13435</name>
</gene>
<organism evidence="2 3">
    <name type="scientific">Steroidobacter flavus</name>
    <dbReference type="NCBI Taxonomy" id="1842136"/>
    <lineage>
        <taxon>Bacteria</taxon>
        <taxon>Pseudomonadati</taxon>
        <taxon>Pseudomonadota</taxon>
        <taxon>Gammaproteobacteria</taxon>
        <taxon>Steroidobacterales</taxon>
        <taxon>Steroidobacteraceae</taxon>
        <taxon>Steroidobacter</taxon>
    </lineage>
</organism>
<dbReference type="EMBL" id="JBHSDU010000003">
    <property type="protein sequence ID" value="MFC4310087.1"/>
    <property type="molecule type" value="Genomic_DNA"/>
</dbReference>
<dbReference type="RefSeq" id="WP_380597293.1">
    <property type="nucleotide sequence ID" value="NZ_JBHSDU010000003.1"/>
</dbReference>
<dbReference type="Proteomes" id="UP001595904">
    <property type="component" value="Unassembled WGS sequence"/>
</dbReference>
<evidence type="ECO:0000256" key="1">
    <source>
        <dbReference type="SAM" id="SignalP"/>
    </source>
</evidence>
<feature type="signal peptide" evidence="1">
    <location>
        <begin position="1"/>
        <end position="18"/>
    </location>
</feature>
<protein>
    <submittedName>
        <fullName evidence="2">DUF5329 domain-containing protein</fullName>
    </submittedName>
</protein>
<comment type="caution">
    <text evidence="2">The sequence shown here is derived from an EMBL/GenBank/DDBJ whole genome shotgun (WGS) entry which is preliminary data.</text>
</comment>
<keyword evidence="1" id="KW-0732">Signal</keyword>
<name>A0ABV8SRE5_9GAMM</name>
<evidence type="ECO:0000313" key="3">
    <source>
        <dbReference type="Proteomes" id="UP001595904"/>
    </source>
</evidence>
<proteinExistence type="predicted"/>